<dbReference type="InterPro" id="IPR036291">
    <property type="entry name" value="NAD(P)-bd_dom_sf"/>
</dbReference>
<dbReference type="EMBL" id="JACHEK010000014">
    <property type="protein sequence ID" value="MBB6147360.1"/>
    <property type="molecule type" value="Genomic_DNA"/>
</dbReference>
<evidence type="ECO:0000313" key="1">
    <source>
        <dbReference type="EMBL" id="MBB6147360.1"/>
    </source>
</evidence>
<protein>
    <submittedName>
        <fullName evidence="1">NAD(P)-dependent dehydrogenase (Short-subunit alcohol dehydrogenase family)</fullName>
    </submittedName>
</protein>
<keyword evidence="2" id="KW-1185">Reference proteome</keyword>
<organism evidence="1 2">
    <name type="scientific">Silvibacterium bohemicum</name>
    <dbReference type="NCBI Taxonomy" id="1577686"/>
    <lineage>
        <taxon>Bacteria</taxon>
        <taxon>Pseudomonadati</taxon>
        <taxon>Acidobacteriota</taxon>
        <taxon>Terriglobia</taxon>
        <taxon>Terriglobales</taxon>
        <taxon>Acidobacteriaceae</taxon>
        <taxon>Silvibacterium</taxon>
    </lineage>
</organism>
<proteinExistence type="predicted"/>
<evidence type="ECO:0000313" key="2">
    <source>
        <dbReference type="Proteomes" id="UP000538666"/>
    </source>
</evidence>
<dbReference type="Proteomes" id="UP000538666">
    <property type="component" value="Unassembled WGS sequence"/>
</dbReference>
<dbReference type="AlphaFoldDB" id="A0A841K1T0"/>
<accession>A0A841K1T0</accession>
<name>A0A841K1T0_9BACT</name>
<dbReference type="SUPFAM" id="SSF51735">
    <property type="entry name" value="NAD(P)-binding Rossmann-fold domains"/>
    <property type="match status" value="1"/>
</dbReference>
<dbReference type="Gene3D" id="3.40.50.720">
    <property type="entry name" value="NAD(P)-binding Rossmann-like Domain"/>
    <property type="match status" value="1"/>
</dbReference>
<gene>
    <name evidence="1" type="ORF">HNQ77_005356</name>
</gene>
<sequence length="136" mass="14970">MLLFSERTASVLSPVKSVNISSVSEKIGFSFLGAYTARSTRSKASLCHELLIFGIDVIIVGPGSVNTAIWDKAESEENMYGNTEYGMILEATAIDQKCLDECGYLYKINEMDHRGFCTSQGFAIFRTILAHLVDIS</sequence>
<reference evidence="1 2" key="1">
    <citation type="submission" date="2020-08" db="EMBL/GenBank/DDBJ databases">
        <title>Genomic Encyclopedia of Type Strains, Phase IV (KMG-IV): sequencing the most valuable type-strain genomes for metagenomic binning, comparative biology and taxonomic classification.</title>
        <authorList>
            <person name="Goeker M."/>
        </authorList>
    </citation>
    <scope>NUCLEOTIDE SEQUENCE [LARGE SCALE GENOMIC DNA]</scope>
    <source>
        <strain evidence="1 2">DSM 103733</strain>
    </source>
</reference>
<comment type="caution">
    <text evidence="1">The sequence shown here is derived from an EMBL/GenBank/DDBJ whole genome shotgun (WGS) entry which is preliminary data.</text>
</comment>